<accession>A0A4R7KRF9</accession>
<dbReference type="RefSeq" id="WP_133627806.1">
    <property type="nucleotide sequence ID" value="NZ_SOAZ01000007.1"/>
</dbReference>
<protein>
    <submittedName>
        <fullName evidence="1">Amidase</fullName>
    </submittedName>
</protein>
<evidence type="ECO:0000313" key="2">
    <source>
        <dbReference type="Proteomes" id="UP000295325"/>
    </source>
</evidence>
<dbReference type="InterPro" id="IPR036928">
    <property type="entry name" value="AS_sf"/>
</dbReference>
<gene>
    <name evidence="1" type="ORF">EDD71_10751</name>
</gene>
<proteinExistence type="predicted"/>
<sequence length="368" mass="40802">MYEYKLNQFLKVAKGSIKASKLLEKTVEKLNEDALLEVKDILMKHDTVITIGIKNTGQINKKYIKRLIDKGKYVWHTIDFMSEGGRAVDDRLINPLTLRPMTGSSSATALNVLYGINDIGIGTDGGGSVLAPALSLNLCSIMAKGMGLKGSIDRVSTDGIKFVPGIGVISHSFELAKESIFTMLDVKEKVIRFENIKVCICKKGEITLPDGKDMREKLDLVLSKLMDMKITIGEEEFPDFENRENSIERMNEIFKAYDMVITCEGPIDILGLGDSVFGTLGSFAKSVQNKSGKYMVKIANMLNATSITLPINEVASGIVITSKEGLEEGMAAISVVENLKDIYSLPDLYYRYFKESYLRENKDIIFSL</sequence>
<comment type="caution">
    <text evidence="1">The sequence shown here is derived from an EMBL/GenBank/DDBJ whole genome shotgun (WGS) entry which is preliminary data.</text>
</comment>
<dbReference type="AlphaFoldDB" id="A0A4R7KRF9"/>
<dbReference type="EMBL" id="SOAZ01000007">
    <property type="protein sequence ID" value="TDT61326.1"/>
    <property type="molecule type" value="Genomic_DNA"/>
</dbReference>
<keyword evidence="2" id="KW-1185">Reference proteome</keyword>
<dbReference type="Gene3D" id="3.90.1300.10">
    <property type="entry name" value="Amidase signature (AS) domain"/>
    <property type="match status" value="1"/>
</dbReference>
<dbReference type="SUPFAM" id="SSF75304">
    <property type="entry name" value="Amidase signature (AS) enzymes"/>
    <property type="match status" value="1"/>
</dbReference>
<evidence type="ECO:0000313" key="1">
    <source>
        <dbReference type="EMBL" id="TDT61326.1"/>
    </source>
</evidence>
<dbReference type="OrthoDB" id="3194737at2"/>
<organism evidence="1 2">
    <name type="scientific">Fonticella tunisiensis</name>
    <dbReference type="NCBI Taxonomy" id="1096341"/>
    <lineage>
        <taxon>Bacteria</taxon>
        <taxon>Bacillati</taxon>
        <taxon>Bacillota</taxon>
        <taxon>Clostridia</taxon>
        <taxon>Eubacteriales</taxon>
        <taxon>Clostridiaceae</taxon>
        <taxon>Fonticella</taxon>
    </lineage>
</organism>
<reference evidence="1 2" key="1">
    <citation type="submission" date="2019-03" db="EMBL/GenBank/DDBJ databases">
        <title>Genomic Encyclopedia of Type Strains, Phase IV (KMG-IV): sequencing the most valuable type-strain genomes for metagenomic binning, comparative biology and taxonomic classification.</title>
        <authorList>
            <person name="Goeker M."/>
        </authorList>
    </citation>
    <scope>NUCLEOTIDE SEQUENCE [LARGE SCALE GENOMIC DNA]</scope>
    <source>
        <strain evidence="1 2">DSM 24455</strain>
    </source>
</reference>
<dbReference type="Proteomes" id="UP000295325">
    <property type="component" value="Unassembled WGS sequence"/>
</dbReference>
<name>A0A4R7KRF9_9CLOT</name>